<name>A0AC58UI50_TOBAC</name>
<evidence type="ECO:0000313" key="1">
    <source>
        <dbReference type="Proteomes" id="UP000790787"/>
    </source>
</evidence>
<dbReference type="Proteomes" id="UP000790787">
    <property type="component" value="Chromosome 5"/>
</dbReference>
<reference evidence="1" key="1">
    <citation type="journal article" date="2014" name="Nat. Commun.">
        <title>The tobacco genome sequence and its comparison with those of tomato and potato.</title>
        <authorList>
            <person name="Sierro N."/>
            <person name="Battey J.N."/>
            <person name="Ouadi S."/>
            <person name="Bakaher N."/>
            <person name="Bovet L."/>
            <person name="Willig A."/>
            <person name="Goepfert S."/>
            <person name="Peitsch M.C."/>
            <person name="Ivanov N.V."/>
        </authorList>
    </citation>
    <scope>NUCLEOTIDE SEQUENCE [LARGE SCALE GENOMIC DNA]</scope>
</reference>
<sequence>MSGIKELSASIGKLIYLRYLDLSYTEIKALPNSICKLYNLQTFRVNNCFSLEGLPDEMGNMISLRHIYYNSCYQFITGWGSRCIFNDHFQMPLNMGQLTCLKTLQFFKVGLEQGRRIKELGHLKNLGGELTINGLQLVCNREEAQTAYLQENPNIIKLAYLWSHDEPEGCEINYEYVLDGLQPHPNLKTLAVVDYLGTRFPAWLREDLLPYLVNLKLSGCKKCKEVPSLGQLKLLRHLELVGFHETECIAPTFYGVEVSNNGSSSDNANIQVFPLLKELVLDDMPSLTEWKGVELIPTENGGRDGVGVRMFPGLEKLRIRNFPLSIVLFHLKPNVLLILHQTRNVYISLSMWFNIENLCSFS</sequence>
<organism evidence="1 2">
    <name type="scientific">Nicotiana tabacum</name>
    <name type="common">Common tobacco</name>
    <dbReference type="NCBI Taxonomy" id="4097"/>
    <lineage>
        <taxon>Eukaryota</taxon>
        <taxon>Viridiplantae</taxon>
        <taxon>Streptophyta</taxon>
        <taxon>Embryophyta</taxon>
        <taxon>Tracheophyta</taxon>
        <taxon>Spermatophyta</taxon>
        <taxon>Magnoliopsida</taxon>
        <taxon>eudicotyledons</taxon>
        <taxon>Gunneridae</taxon>
        <taxon>Pentapetalae</taxon>
        <taxon>asterids</taxon>
        <taxon>lamiids</taxon>
        <taxon>Solanales</taxon>
        <taxon>Solanaceae</taxon>
        <taxon>Nicotianoideae</taxon>
        <taxon>Nicotianeae</taxon>
        <taxon>Nicotiana</taxon>
    </lineage>
</organism>
<protein>
    <submittedName>
        <fullName evidence="2">Disease resistance protein RGA4</fullName>
    </submittedName>
</protein>
<gene>
    <name evidence="2" type="primary">LOC142180963</name>
</gene>
<evidence type="ECO:0000313" key="2">
    <source>
        <dbReference type="RefSeq" id="XP_075109171.1"/>
    </source>
</evidence>
<keyword evidence="1" id="KW-1185">Reference proteome</keyword>
<dbReference type="RefSeq" id="XP_075109171.1">
    <property type="nucleotide sequence ID" value="XM_075253070.1"/>
</dbReference>
<reference evidence="2" key="2">
    <citation type="submission" date="2025-08" db="UniProtKB">
        <authorList>
            <consortium name="RefSeq"/>
        </authorList>
    </citation>
    <scope>IDENTIFICATION</scope>
    <source>
        <tissue evidence="2">Leaf</tissue>
    </source>
</reference>
<accession>A0AC58UI50</accession>
<proteinExistence type="predicted"/>